<reference evidence="1 2" key="1">
    <citation type="journal article" date="2018" name="Nat. Ecol. Evol.">
        <title>Pezizomycetes genomes reveal the molecular basis of ectomycorrhizal truffle lifestyle.</title>
        <authorList>
            <person name="Murat C."/>
            <person name="Payen T."/>
            <person name="Noel B."/>
            <person name="Kuo A."/>
            <person name="Morin E."/>
            <person name="Chen J."/>
            <person name="Kohler A."/>
            <person name="Krizsan K."/>
            <person name="Balestrini R."/>
            <person name="Da Silva C."/>
            <person name="Montanini B."/>
            <person name="Hainaut M."/>
            <person name="Levati E."/>
            <person name="Barry K.W."/>
            <person name="Belfiori B."/>
            <person name="Cichocki N."/>
            <person name="Clum A."/>
            <person name="Dockter R.B."/>
            <person name="Fauchery L."/>
            <person name="Guy J."/>
            <person name="Iotti M."/>
            <person name="Le Tacon F."/>
            <person name="Lindquist E.A."/>
            <person name="Lipzen A."/>
            <person name="Malagnac F."/>
            <person name="Mello A."/>
            <person name="Molinier V."/>
            <person name="Miyauchi S."/>
            <person name="Poulain J."/>
            <person name="Riccioni C."/>
            <person name="Rubini A."/>
            <person name="Sitrit Y."/>
            <person name="Splivallo R."/>
            <person name="Traeger S."/>
            <person name="Wang M."/>
            <person name="Zifcakova L."/>
            <person name="Wipf D."/>
            <person name="Zambonelli A."/>
            <person name="Paolocci F."/>
            <person name="Nowrousian M."/>
            <person name="Ottonello S."/>
            <person name="Baldrian P."/>
            <person name="Spatafora J.W."/>
            <person name="Henrissat B."/>
            <person name="Nagy L.G."/>
            <person name="Aury J.M."/>
            <person name="Wincker P."/>
            <person name="Grigoriev I.V."/>
            <person name="Bonfante P."/>
            <person name="Martin F.M."/>
        </authorList>
    </citation>
    <scope>NUCLEOTIDE SEQUENCE [LARGE SCALE GENOMIC DNA]</scope>
    <source>
        <strain evidence="1 2">RN42</strain>
    </source>
</reference>
<dbReference type="SUPFAM" id="SSF52047">
    <property type="entry name" value="RNI-like"/>
    <property type="match status" value="1"/>
</dbReference>
<evidence type="ECO:0000313" key="2">
    <source>
        <dbReference type="Proteomes" id="UP000275078"/>
    </source>
</evidence>
<proteinExistence type="predicted"/>
<name>A0A3N4HRB8_ASCIM</name>
<gene>
    <name evidence="1" type="ORF">BJ508DRAFT_9008</name>
</gene>
<dbReference type="EMBL" id="ML119745">
    <property type="protein sequence ID" value="RPA76385.1"/>
    <property type="molecule type" value="Genomic_DNA"/>
</dbReference>
<dbReference type="InterPro" id="IPR032675">
    <property type="entry name" value="LRR_dom_sf"/>
</dbReference>
<dbReference type="Proteomes" id="UP000275078">
    <property type="component" value="Unassembled WGS sequence"/>
</dbReference>
<dbReference type="AlphaFoldDB" id="A0A3N4HRB8"/>
<dbReference type="Gene3D" id="3.80.10.10">
    <property type="entry name" value="Ribonuclease Inhibitor"/>
    <property type="match status" value="1"/>
</dbReference>
<protein>
    <submittedName>
        <fullName evidence="1">Uncharacterized protein</fullName>
    </submittedName>
</protein>
<evidence type="ECO:0000313" key="1">
    <source>
        <dbReference type="EMBL" id="RPA76385.1"/>
    </source>
</evidence>
<keyword evidence="2" id="KW-1185">Reference proteome</keyword>
<accession>A0A3N4HRB8</accession>
<sequence length="484" mass="54771">MHDDIMGLFIPAEIWVHVIQFVTHDCPRICGERAQREPYPVVGIPTIACDEAKLARSTLWALSLTGKTLHRLATPSLYRSITPDVRMLPCLLRTMISNPELGLATRSLGLYNQHDFLPSFSPRSRLQNPTPAWIQLTGNLASERWMFELAAKEVGISYSGLTEIAARDPWKWALMLLFYCPNIQHLDIATGAWSQQSCSSKVNTFFGLCFSDDRDGKLTRQAFPSLKSITRRSVRPPQTEHVEGADPFVFLMLNVPKLKDLSIRSTFFDSTSLNVDGSTFTTAHRQGRLSAIENLALENCFFDASALREILQRTPRLRILKIVVDSGRHIDPHNPGNQSRFTADPNSLNDFADVLYLVKNTLEELTVLADNTTSYMFQSGWIGNLRRFSKLRKLKIDNHFWSLPANRPETSADHLPDRLEHLSIQMDRQADVEGYIGLSLSDDPDEDGFYSEEHIQGTTDVLYDGAYEKAVDALKLPTFRYPSH</sequence>
<organism evidence="1 2">
    <name type="scientific">Ascobolus immersus RN42</name>
    <dbReference type="NCBI Taxonomy" id="1160509"/>
    <lineage>
        <taxon>Eukaryota</taxon>
        <taxon>Fungi</taxon>
        <taxon>Dikarya</taxon>
        <taxon>Ascomycota</taxon>
        <taxon>Pezizomycotina</taxon>
        <taxon>Pezizomycetes</taxon>
        <taxon>Pezizales</taxon>
        <taxon>Ascobolaceae</taxon>
        <taxon>Ascobolus</taxon>
    </lineage>
</organism>